<sequence>MTERRFAGVLQGKGKAALMRESVSQALRESAIQSRPKLVEPVDYENFVVKNKVLLHNDPQRDMLNFPHDDVLLPPPNPVRKIRTAVSTVPANAVQEVSSLMVKECLKTYTSELQMVKFKYQAYAGSYQQLPNVSKKEPLQEHIFEIDADVEERDDDTLSHGFMSSITKKGWLLKGPSGGKDNIISFSKFKKRHFVLKQQSDFTYTLEIYKDDKKSDAKETIFLDLASEVVKNPKKGKFCFEIKMNNKSPSCLLAAESEAEANDWITTLNKVINAADTASQTSRESIKEENTPSGTPDNYKESSINHPVVKDVLWDLNTDSYDSITDASTEPVIAPRRPPPPPPPSSSSMSAPLPQPTPTPLLASIASPSLPVVEVTDSSLQVSESGIEFKEPLPVAKVVRRKKTGYCRETDSSLAKARQEARQNLFGIYPDMRRNVFDEDIPDEEETVVDVFPQQYADKFLIRLEELKFHLQLNLADEGKGNKKCNPEPFFLTFALYDAREGKKISEDFHLDPNEPEIRGMIPTELFAPPDRLSQAGKEPMSPDGNSFRSEWVAQPSRQGIFSIVRRHQDIYLVARIEKVLQGPINQCLEPYLKGSDPKTAVKQYRQMRQFCSHIGHYRMPFAWSAIALSPDGAMPRGRTKLPLYRQENSKFSEEEVIKLLNDLKKPEKKSKLQEIPGDFKIFFDQIDPEKHIDYTLTPSLVPVKPFSEPAVGSLPTLEIEEFVPDDARLCSPFNSYVNNLYVRPMSLKYDGQKAFAKARNIACCIELRDSDEEGTVPLKRIYGRPGVSVLTPTASTTVLHHNQIPDFMEEVKICLPVQLKEKHHLFFRFYHVSCEASKAVGKTSSIKKKEAIEMPVGYAWMPLLQEGRIVTGDKSLAVAATVPALYLNYDSLGKSTGGDLKWVDGGKPLFKFNLNLVSTVYTKDQHLHNFFFHCQKVDQGGPQSIENNVNKVKLENGDCGPQGDAMHIAPLDLQTLLNGVKSLLAVEVSTYVRFLPTLLNQLFQLLGKTVSEDIAVNSVRVLIHVVSGVHEAEKQEALEKYVKYMFRPEPASKTNKSQKTVHEELAKHLNSILRPANTDPLVVLSFLKHAWFFFEVLLKSMTLYLIDSDRVKMPRNERFAAECQYRIQHLLQAVTLHIIQKSRDHKEETKNANHSLANFVKNCFTLMDRGYVFKMISKYIENFNPGDSKTLHDIKFEFLRIVCSHEHFIPLSLPLMRRGMVKNFKELFKTQEYLRHDYCLSDEFRQNHYLVGLLLFELRLAMTEQRAIRRSAITVLRNQLAKHSFDDRYATLNQQGRIAALYLPLIGVLLDSKNLLLQLVPNSKSAPAPAPQNGEISSRSDVSKSQMSLSKGQSSPVPGTPETKKKESAVFAMISGTGELSVAVPHNPNELSVVNSTALNGSNTSLASDDSGDKEISNKKDGKIVTRMPSKQTTYMSRYDKLDQTEIRDLLVCFMYILKHLPEDILLGWFNNSSEIDIIDFFSLLELCLKHFQYQGRKKIVTLSMIGGQKSSTMPTPLQNQRGRPISLSSQRTPSQYGDMISEGFHTPSHSDADAMIRALQEANISTEIGLIVLDVLSLFCTTFKKDLEARGGDNNMMHTVFQLYLGFLRSSQSENLQKHMFGAWRAFIKKFQAVLFKGSADMCGELCYEILKCCNSKLNSTRREACALLYLLMRSNFEFSNRKSFTRVHLQVIISVSKLIGSVVGLSTSRFQESLAIVNNYANSDKSIQFIDQKDFVKTPFPGEVRDLTKRIRTVLMATAQMKENENDPELLVDLQYSLAKSYASTPELRKTWLDAMAKLHIRRGDFSEAGFCYIHIAALIAEYLKRRGKLKSRSYPQGCSSFHFISPNIVVEEADIKDDSGMQDVQYTEETLVEFLEKGAEYLEKAQRFEILGDIYKLIIPIYEKLRNFKKLETSYQYLAKAYGSVIEVMRSGKRLLGKYYMVTLYGQTYFEDEDKKEYIYKEPKVTTLTEIRERLHRLFSDKFGRENVHMINDSKKISPNELDSKYAYIQIIYVTPYFEENDLVNRVTDFERNNNVRNFMYELPFTRSGKEQGSIEEQHKRRFIITTTHSFPYVKKRIEVKEGGRKEIVLTPIEVAIDEMRTKVSDLREAINSPVPDKIGLQLKLQGGVSTQVNAGPLAYAEAFLNREKISQYPADQCDRLKAVFRDFVTTCKDALDLNAKLIATEQKEYHESLKAGFQEIAERLSNLLGEKIVPLDWMSNQQRQSMTFIGGLAGSSSA</sequence>
<dbReference type="PROSITE" id="PS51651">
    <property type="entry name" value="DOCKER"/>
    <property type="match status" value="1"/>
</dbReference>
<keyword evidence="2" id="KW-0344">Guanine-nucleotide releasing factor</keyword>
<evidence type="ECO:0000256" key="3">
    <source>
        <dbReference type="PROSITE-ProRule" id="PRU00983"/>
    </source>
</evidence>
<dbReference type="Gene3D" id="2.30.29.30">
    <property type="entry name" value="Pleckstrin-homology domain (PH domain)/Phosphotyrosine-binding domain (PTB)"/>
    <property type="match status" value="1"/>
</dbReference>
<dbReference type="PANTHER" id="PTHR23317:SF26">
    <property type="entry name" value="ZIZIMIN, ISOFORM K"/>
    <property type="match status" value="1"/>
</dbReference>
<dbReference type="Proteomes" id="UP001165740">
    <property type="component" value="Chromosome 15"/>
</dbReference>
<gene>
    <name evidence="9" type="primary">LOC106066480</name>
</gene>
<dbReference type="InterPro" id="IPR001849">
    <property type="entry name" value="PH_domain"/>
</dbReference>
<dbReference type="InterPro" id="IPR027007">
    <property type="entry name" value="C2_DOCK-type_domain"/>
</dbReference>
<feature type="region of interest" description="Disordered" evidence="4">
    <location>
        <begin position="1324"/>
        <end position="1366"/>
    </location>
</feature>
<dbReference type="PROSITE" id="PS51650">
    <property type="entry name" value="C2_DOCK"/>
    <property type="match status" value="1"/>
</dbReference>
<dbReference type="OrthoDB" id="47328at2759"/>
<dbReference type="Pfam" id="PF20421">
    <property type="entry name" value="DHR-2_Lobe_C"/>
    <property type="match status" value="1"/>
</dbReference>
<reference evidence="9" key="1">
    <citation type="submission" date="2025-08" db="UniProtKB">
        <authorList>
            <consortium name="RefSeq"/>
        </authorList>
    </citation>
    <scope>IDENTIFICATION</scope>
</reference>
<dbReference type="GO" id="GO:0007264">
    <property type="term" value="P:small GTPase-mediated signal transduction"/>
    <property type="evidence" value="ECO:0007669"/>
    <property type="project" value="InterPro"/>
</dbReference>
<dbReference type="InterPro" id="IPR043161">
    <property type="entry name" value="DOCK_C_lobe_A"/>
</dbReference>
<evidence type="ECO:0000256" key="2">
    <source>
        <dbReference type="ARBA" id="ARBA00022658"/>
    </source>
</evidence>
<keyword evidence="1" id="KW-0597">Phosphoprotein</keyword>
<feature type="region of interest" description="Disordered" evidence="4">
    <location>
        <begin position="327"/>
        <end position="363"/>
    </location>
</feature>
<dbReference type="InterPro" id="IPR035892">
    <property type="entry name" value="C2_domain_sf"/>
</dbReference>
<evidence type="ECO:0000256" key="1">
    <source>
        <dbReference type="ARBA" id="ARBA00022553"/>
    </source>
</evidence>
<evidence type="ECO:0000259" key="7">
    <source>
        <dbReference type="PROSITE" id="PS51651"/>
    </source>
</evidence>
<dbReference type="CDD" id="cd08697">
    <property type="entry name" value="C2_Dock-D"/>
    <property type="match status" value="1"/>
</dbReference>
<evidence type="ECO:0000313" key="9">
    <source>
        <dbReference type="RefSeq" id="XP_055868572.1"/>
    </source>
</evidence>
<dbReference type="InterPro" id="IPR011993">
    <property type="entry name" value="PH-like_dom_sf"/>
</dbReference>
<dbReference type="Gene3D" id="2.60.40.150">
    <property type="entry name" value="C2 domain"/>
    <property type="match status" value="1"/>
</dbReference>
<dbReference type="InterPro" id="IPR021816">
    <property type="entry name" value="DOCK_C/D_N"/>
</dbReference>
<dbReference type="SUPFAM" id="SSF50729">
    <property type="entry name" value="PH domain-like"/>
    <property type="match status" value="1"/>
</dbReference>
<feature type="compositionally biased region" description="Polar residues" evidence="4">
    <location>
        <begin position="291"/>
        <end position="304"/>
    </location>
</feature>
<feature type="domain" description="C2 DOCK-type" evidence="6">
    <location>
        <begin position="738"/>
        <end position="918"/>
    </location>
</feature>
<dbReference type="PROSITE" id="PS50003">
    <property type="entry name" value="PH_DOMAIN"/>
    <property type="match status" value="1"/>
</dbReference>
<dbReference type="OMA" id="CMGVVQX"/>
<feature type="compositionally biased region" description="Polar residues" evidence="4">
    <location>
        <begin position="1335"/>
        <end position="1358"/>
    </location>
</feature>
<dbReference type="InterPro" id="IPR043162">
    <property type="entry name" value="DOCK_C_lobe_C"/>
</dbReference>
<dbReference type="Pfam" id="PF20422">
    <property type="entry name" value="DHR-2_Lobe_B"/>
    <property type="match status" value="1"/>
</dbReference>
<dbReference type="Gene3D" id="1.25.40.410">
    <property type="match status" value="1"/>
</dbReference>
<dbReference type="InterPro" id="IPR016024">
    <property type="entry name" value="ARM-type_fold"/>
</dbReference>
<evidence type="ECO:0000259" key="5">
    <source>
        <dbReference type="PROSITE" id="PS50003"/>
    </source>
</evidence>
<dbReference type="InterPro" id="IPR046770">
    <property type="entry name" value="DOCKER_Lobe_B"/>
</dbReference>
<organism evidence="8 9">
    <name type="scientific">Biomphalaria glabrata</name>
    <name type="common">Bloodfluke planorb</name>
    <name type="synonym">Freshwater snail</name>
    <dbReference type="NCBI Taxonomy" id="6526"/>
    <lineage>
        <taxon>Eukaryota</taxon>
        <taxon>Metazoa</taxon>
        <taxon>Spiralia</taxon>
        <taxon>Lophotrochozoa</taxon>
        <taxon>Mollusca</taxon>
        <taxon>Gastropoda</taxon>
        <taxon>Heterobranchia</taxon>
        <taxon>Euthyneura</taxon>
        <taxon>Panpulmonata</taxon>
        <taxon>Hygrophila</taxon>
        <taxon>Lymnaeoidea</taxon>
        <taxon>Planorbidae</taxon>
        <taxon>Biomphalaria</taxon>
    </lineage>
</organism>
<dbReference type="RefSeq" id="XP_055868572.1">
    <property type="nucleotide sequence ID" value="XM_056012597.1"/>
</dbReference>
<feature type="domain" description="DOCKER" evidence="7">
    <location>
        <begin position="1783"/>
        <end position="2218"/>
    </location>
</feature>
<evidence type="ECO:0000256" key="4">
    <source>
        <dbReference type="SAM" id="MobiDB-lite"/>
    </source>
</evidence>
<dbReference type="Pfam" id="PF00169">
    <property type="entry name" value="PH"/>
    <property type="match status" value="1"/>
</dbReference>
<dbReference type="PANTHER" id="PTHR23317">
    <property type="entry name" value="DEDICATOR OF CYTOKINESIS DOCK"/>
    <property type="match status" value="1"/>
</dbReference>
<evidence type="ECO:0000259" key="6">
    <source>
        <dbReference type="PROSITE" id="PS51650"/>
    </source>
</evidence>
<dbReference type="GO" id="GO:0005085">
    <property type="term" value="F:guanyl-nucleotide exchange factor activity"/>
    <property type="evidence" value="ECO:0007669"/>
    <property type="project" value="UniProtKB-KW"/>
</dbReference>
<dbReference type="InterPro" id="IPR037809">
    <property type="entry name" value="C2_Dock-D"/>
</dbReference>
<keyword evidence="8" id="KW-1185">Reference proteome</keyword>
<feature type="region of interest" description="Disordered" evidence="4">
    <location>
        <begin position="1513"/>
        <end position="1533"/>
    </location>
</feature>
<dbReference type="Pfam" id="PF11878">
    <property type="entry name" value="DOCK_C-D_N"/>
    <property type="match status" value="1"/>
</dbReference>
<dbReference type="SUPFAM" id="SSF48371">
    <property type="entry name" value="ARM repeat"/>
    <property type="match status" value="1"/>
</dbReference>
<protein>
    <submittedName>
        <fullName evidence="9">Dedicator of cytokinesis protein 9-like isoform X1</fullName>
    </submittedName>
</protein>
<dbReference type="InterPro" id="IPR027357">
    <property type="entry name" value="DOCKER_dom"/>
</dbReference>
<dbReference type="SMART" id="SM00233">
    <property type="entry name" value="PH"/>
    <property type="match status" value="1"/>
</dbReference>
<accession>A0A9W2Z0U9</accession>
<proteinExistence type="inferred from homology"/>
<feature type="domain" description="PH" evidence="5">
    <location>
        <begin position="165"/>
        <end position="273"/>
    </location>
</feature>
<evidence type="ECO:0000313" key="8">
    <source>
        <dbReference type="Proteomes" id="UP001165740"/>
    </source>
</evidence>
<dbReference type="Pfam" id="PF14429">
    <property type="entry name" value="DOCK-C2"/>
    <property type="match status" value="1"/>
</dbReference>
<name>A0A9W2Z0U9_BIOGL</name>
<dbReference type="Gene3D" id="1.20.58.740">
    <property type="match status" value="1"/>
</dbReference>
<feature type="region of interest" description="Disordered" evidence="4">
    <location>
        <begin position="276"/>
        <end position="304"/>
    </location>
</feature>
<feature type="compositionally biased region" description="Pro residues" evidence="4">
    <location>
        <begin position="336"/>
        <end position="345"/>
    </location>
</feature>
<comment type="similarity">
    <text evidence="3">Belongs to the DOCK family.</text>
</comment>
<dbReference type="GeneID" id="106066480"/>
<dbReference type="InterPro" id="IPR046773">
    <property type="entry name" value="DOCKER_Lobe_C"/>
</dbReference>
<dbReference type="InterPro" id="IPR026791">
    <property type="entry name" value="DOCK"/>
</dbReference>
<dbReference type="InterPro" id="IPR046769">
    <property type="entry name" value="DOCKER_Lobe_A"/>
</dbReference>
<dbReference type="Pfam" id="PF06920">
    <property type="entry name" value="DHR-2_Lobe_A"/>
    <property type="match status" value="1"/>
</dbReference>